<dbReference type="GO" id="GO:0015031">
    <property type="term" value="P:protein transport"/>
    <property type="evidence" value="ECO:0007669"/>
    <property type="project" value="UniProtKB-KW"/>
</dbReference>
<reference evidence="10" key="1">
    <citation type="journal article" date="2023" name="Front. Mar. Sci.">
        <title>A new Merluccius polli reference genome to investigate the effects of global change in West African waters.</title>
        <authorList>
            <person name="Mateo J.L."/>
            <person name="Blanco-Fernandez C."/>
            <person name="Garcia-Vazquez E."/>
            <person name="Machado-Schiaffino G."/>
        </authorList>
    </citation>
    <scope>NUCLEOTIDE SEQUENCE</scope>
    <source>
        <strain evidence="10">C29</strain>
        <tissue evidence="10">Fin</tissue>
    </source>
</reference>
<proteinExistence type="inferred from homology"/>
<feature type="region of interest" description="Disordered" evidence="8">
    <location>
        <begin position="197"/>
        <end position="216"/>
    </location>
</feature>
<evidence type="ECO:0000256" key="8">
    <source>
        <dbReference type="SAM" id="MobiDB-lite"/>
    </source>
</evidence>
<dbReference type="EMBL" id="JAOPHQ010000571">
    <property type="protein sequence ID" value="KAK0154324.1"/>
    <property type="molecule type" value="Genomic_DNA"/>
</dbReference>
<feature type="domain" description="MABP" evidence="9">
    <location>
        <begin position="50"/>
        <end position="190"/>
    </location>
</feature>
<keyword evidence="4" id="KW-0967">Endosome</keyword>
<name>A0AA47N9J1_MERPO</name>
<dbReference type="InterPro" id="IPR040297">
    <property type="entry name" value="MVB12B"/>
</dbReference>
<dbReference type="AlphaFoldDB" id="A0AA47N9J1"/>
<comment type="caution">
    <text evidence="10">The sequence shown here is derived from an EMBL/GenBank/DDBJ whole genome shotgun (WGS) entry which is preliminary data.</text>
</comment>
<dbReference type="Gene3D" id="2.100.10.50">
    <property type="match status" value="1"/>
</dbReference>
<keyword evidence="3" id="KW-0813">Transport</keyword>
<dbReference type="Pfam" id="PF10240">
    <property type="entry name" value="DUF2464"/>
    <property type="match status" value="1"/>
</dbReference>
<keyword evidence="11" id="KW-1185">Reference proteome</keyword>
<dbReference type="GO" id="GO:0046755">
    <property type="term" value="P:viral budding"/>
    <property type="evidence" value="ECO:0007669"/>
    <property type="project" value="TreeGrafter"/>
</dbReference>
<evidence type="ECO:0000313" key="11">
    <source>
        <dbReference type="Proteomes" id="UP001174136"/>
    </source>
</evidence>
<keyword evidence="5" id="KW-0653">Protein transport</keyword>
<evidence type="ECO:0000256" key="6">
    <source>
        <dbReference type="ARBA" id="ARBA00023136"/>
    </source>
</evidence>
<dbReference type="PANTHER" id="PTHR31547:SF1">
    <property type="entry name" value="MULTIVESICULAR BODY SUBUNIT 12B"/>
    <property type="match status" value="1"/>
</dbReference>
<comment type="similarity">
    <text evidence="2">Belongs to the MVB12 family.</text>
</comment>
<accession>A0AA47N9J1</accession>
<comment type="function">
    <text evidence="7">Component of the ESCRT-I complex, a regulator of vesicular trafficking process. Required for the sorting of endocytic ubiquitinated cargos into multivesicular bodies.</text>
</comment>
<organism evidence="10 11">
    <name type="scientific">Merluccius polli</name>
    <name type="common">Benguela hake</name>
    <name type="synonym">Merluccius cadenati</name>
    <dbReference type="NCBI Taxonomy" id="89951"/>
    <lineage>
        <taxon>Eukaryota</taxon>
        <taxon>Metazoa</taxon>
        <taxon>Chordata</taxon>
        <taxon>Craniata</taxon>
        <taxon>Vertebrata</taxon>
        <taxon>Euteleostomi</taxon>
        <taxon>Actinopterygii</taxon>
        <taxon>Neopterygii</taxon>
        <taxon>Teleostei</taxon>
        <taxon>Neoteleostei</taxon>
        <taxon>Acanthomorphata</taxon>
        <taxon>Zeiogadaria</taxon>
        <taxon>Gadariae</taxon>
        <taxon>Gadiformes</taxon>
        <taxon>Gadoidei</taxon>
        <taxon>Merlucciidae</taxon>
        <taxon>Merluccius</taxon>
    </lineage>
</organism>
<comment type="subcellular location">
    <subcellularLocation>
        <location evidence="1">Late endosome membrane</location>
        <topology evidence="1">Peripheral membrane protein</topology>
    </subcellularLocation>
</comment>
<evidence type="ECO:0000256" key="7">
    <source>
        <dbReference type="ARBA" id="ARBA00053101"/>
    </source>
</evidence>
<evidence type="ECO:0000256" key="1">
    <source>
        <dbReference type="ARBA" id="ARBA00004633"/>
    </source>
</evidence>
<protein>
    <submittedName>
        <fullName evidence="10">Multivesicular body subunit 12B</fullName>
    </submittedName>
</protein>
<feature type="compositionally biased region" description="Polar residues" evidence="8">
    <location>
        <begin position="197"/>
        <end position="213"/>
    </location>
</feature>
<evidence type="ECO:0000256" key="2">
    <source>
        <dbReference type="ARBA" id="ARBA00010432"/>
    </source>
</evidence>
<sequence>MGAAPGTREHDRKMSEKCHETQHYIPSEGEDMITHMSDTLEPSRTLEQLPEPFGSVEVVASLHKVPDGYHVVAQTTDGCDADLWKDAIFKSKVTRYLCFTRKNQDSVVVDMKLIDLRDAMPAGFTPILQTLDTKEPALRKKRLCVKLSPHASAQTALYDIQVISKSKLPHTNYTCIGELNNMGIWYRARDLLPMQQPTPRTSIANKTQTSTARSRLDQKLVARGRTEETGGLDGGPLNENQSSMRAKLLLFVQNSLEAVMGHSLTGGV</sequence>
<evidence type="ECO:0000256" key="3">
    <source>
        <dbReference type="ARBA" id="ARBA00022448"/>
    </source>
</evidence>
<dbReference type="PROSITE" id="PS51498">
    <property type="entry name" value="MABP"/>
    <property type="match status" value="1"/>
</dbReference>
<dbReference type="FunFam" id="2.100.10.50:FF:000002">
    <property type="entry name" value="Multivesicular body subunit 12B"/>
    <property type="match status" value="1"/>
</dbReference>
<dbReference type="GO" id="GO:0042058">
    <property type="term" value="P:regulation of epidermal growth factor receptor signaling pathway"/>
    <property type="evidence" value="ECO:0007669"/>
    <property type="project" value="TreeGrafter"/>
</dbReference>
<dbReference type="PANTHER" id="PTHR31547">
    <property type="entry name" value="MULTIVESICULAR BODY SUBUNIT 12B"/>
    <property type="match status" value="1"/>
</dbReference>
<keyword evidence="6" id="KW-0472">Membrane</keyword>
<dbReference type="GO" id="GO:0031902">
    <property type="term" value="C:late endosome membrane"/>
    <property type="evidence" value="ECO:0007669"/>
    <property type="project" value="UniProtKB-SubCell"/>
</dbReference>
<evidence type="ECO:0000259" key="9">
    <source>
        <dbReference type="PROSITE" id="PS51498"/>
    </source>
</evidence>
<evidence type="ECO:0000313" key="10">
    <source>
        <dbReference type="EMBL" id="KAK0154324.1"/>
    </source>
</evidence>
<dbReference type="Proteomes" id="UP001174136">
    <property type="component" value="Unassembled WGS sequence"/>
</dbReference>
<evidence type="ECO:0000256" key="5">
    <source>
        <dbReference type="ARBA" id="ARBA00022927"/>
    </source>
</evidence>
<evidence type="ECO:0000256" key="4">
    <source>
        <dbReference type="ARBA" id="ARBA00022753"/>
    </source>
</evidence>
<dbReference type="InterPro" id="IPR018798">
    <property type="entry name" value="MVB12A/B"/>
</dbReference>
<dbReference type="GO" id="GO:0019075">
    <property type="term" value="P:virus maturation"/>
    <property type="evidence" value="ECO:0007669"/>
    <property type="project" value="TreeGrafter"/>
</dbReference>
<dbReference type="GO" id="GO:0000813">
    <property type="term" value="C:ESCRT I complex"/>
    <property type="evidence" value="ECO:0007669"/>
    <property type="project" value="InterPro"/>
</dbReference>
<dbReference type="InterPro" id="IPR023341">
    <property type="entry name" value="MABP"/>
</dbReference>
<gene>
    <name evidence="10" type="primary">MVB12B_1</name>
    <name evidence="10" type="ORF">N1851_003597</name>
</gene>